<evidence type="ECO:0000259" key="5">
    <source>
        <dbReference type="Pfam" id="PF02278"/>
    </source>
</evidence>
<dbReference type="PANTHER" id="PTHR38481">
    <property type="entry name" value="HYALURONATE LYASE"/>
    <property type="match status" value="1"/>
</dbReference>
<dbReference type="Pfam" id="PF08124">
    <property type="entry name" value="Lyase_8_N"/>
    <property type="match status" value="1"/>
</dbReference>
<dbReference type="AlphaFoldDB" id="A0A162TE87"/>
<dbReference type="InterPro" id="IPR012970">
    <property type="entry name" value="Lyase_8_alpha_N"/>
</dbReference>
<dbReference type="Pfam" id="PF02278">
    <property type="entry name" value="Lyase_8"/>
    <property type="match status" value="1"/>
</dbReference>
<evidence type="ECO:0000256" key="2">
    <source>
        <dbReference type="ARBA" id="ARBA00022729"/>
    </source>
</evidence>
<evidence type="ECO:0000259" key="7">
    <source>
        <dbReference type="Pfam" id="PF08124"/>
    </source>
</evidence>
<sequence>MRILFFAGLLTSLVRLVYSQTSSAQDMSIFLDRKNQNTVQTALASTVPNTWINNLTSQGTWPDIDYSTGCDGRRANWPAQYHFQRIVTMASLWYVNQSDNTLLEKSSLAMDYWFSNNYVPDSCIDMGGLSNNTCPCGTPGFWSTNWFGQMILMPRIISNACLLLKPNLTGTQLGNCTSVTKRSFDKVDDFIFSIGYMTGSNMLDVSSIGMAEALLTNNLTLMTRALDYFYKQLSITPSNQDGIKQDGSFLQHFGQLYTGNYGKDFINSVLRIFLQTADTAFAPSLDTQSAFEILLEGTEWMIVGHPNQTLWWDYSTIGRMVSFPVSSQQASGGVAINISQITEATTGWPHQPALVDIVDRLRTNTTNSPNRGPLLGTRHFYSSDYLVHRTRQAIVTLKMYSKRTTNGECNNSQNPYGFHLSDGAIYTYRTGEEYVDVFASWDWNLVPGTTVDVGKTPLECNLTQWTGVESFVGGATHGDIGIAVMNYTNPMTHKLSWQKTFVFFPQGYAVQLNNVRPDPQNVTTTLDQRRLNGPVYINRQAVADGSTVSVSVKANEHMSVWHDRIGYTLIADELQINTAPKQGNWSTLGISNDTQTMALFTPTTTNLQAYLVQIDVEPDYVPLIPGFVLVQNNTGTAEVRGAYTPDFWVLAFWSSGSYISKTVSITVDRPIVLILQPTISVSTRQWDLSVADPSQTIASVHIDVQWPQQPVQPFDVTLPSGNEAGNSVLVSF</sequence>
<dbReference type="SUPFAM" id="SSF49863">
    <property type="entry name" value="Hyaluronate lyase-like, C-terminal domain"/>
    <property type="match status" value="1"/>
</dbReference>
<evidence type="ECO:0000313" key="9">
    <source>
        <dbReference type="Proteomes" id="UP000077315"/>
    </source>
</evidence>
<name>A0A162TE87_PHYB8</name>
<keyword evidence="3 8" id="KW-0456">Lyase</keyword>
<keyword evidence="9" id="KW-1185">Reference proteome</keyword>
<dbReference type="GO" id="GO:0005576">
    <property type="term" value="C:extracellular region"/>
    <property type="evidence" value="ECO:0007669"/>
    <property type="project" value="InterPro"/>
</dbReference>
<evidence type="ECO:0000313" key="8">
    <source>
        <dbReference type="EMBL" id="OAD67902.1"/>
    </source>
</evidence>
<comment type="similarity">
    <text evidence="1">Belongs to the polysaccharide lyase 8 family.</text>
</comment>
<keyword evidence="2 4" id="KW-0732">Signal</keyword>
<feature type="signal peptide" evidence="4">
    <location>
        <begin position="1"/>
        <end position="19"/>
    </location>
</feature>
<dbReference type="InterPro" id="IPR014718">
    <property type="entry name" value="GH-type_carb-bd"/>
</dbReference>
<dbReference type="Proteomes" id="UP000077315">
    <property type="component" value="Unassembled WGS sequence"/>
</dbReference>
<dbReference type="EMBL" id="KV440997">
    <property type="protein sequence ID" value="OAD67902.1"/>
    <property type="molecule type" value="Genomic_DNA"/>
</dbReference>
<dbReference type="InterPro" id="IPR011071">
    <property type="entry name" value="Lyase_8-like_C"/>
</dbReference>
<dbReference type="Gene3D" id="2.60.220.10">
    <property type="entry name" value="Polysaccharide lyase family 8-like, C-terminal"/>
    <property type="match status" value="1"/>
</dbReference>
<proteinExistence type="inferred from homology"/>
<dbReference type="GO" id="GO:0005975">
    <property type="term" value="P:carbohydrate metabolic process"/>
    <property type="evidence" value="ECO:0007669"/>
    <property type="project" value="InterPro"/>
</dbReference>
<reference evidence="9" key="1">
    <citation type="submission" date="2015-06" db="EMBL/GenBank/DDBJ databases">
        <title>Expansion of signal transduction pathways in fungi by whole-genome duplication.</title>
        <authorList>
            <consortium name="DOE Joint Genome Institute"/>
            <person name="Corrochano L.M."/>
            <person name="Kuo A."/>
            <person name="Marcet-Houben M."/>
            <person name="Polaino S."/>
            <person name="Salamov A."/>
            <person name="Villalobos J.M."/>
            <person name="Alvarez M.I."/>
            <person name="Avalos J."/>
            <person name="Benito E.P."/>
            <person name="Benoit I."/>
            <person name="Burger G."/>
            <person name="Camino L.P."/>
            <person name="Canovas D."/>
            <person name="Cerda-Olmedo E."/>
            <person name="Cheng J.-F."/>
            <person name="Dominguez A."/>
            <person name="Elias M."/>
            <person name="Eslava A.P."/>
            <person name="Glaser F."/>
            <person name="Grimwood J."/>
            <person name="Gutierrez G."/>
            <person name="Heitman J."/>
            <person name="Henrissat B."/>
            <person name="Iturriaga E.A."/>
            <person name="Lang B.F."/>
            <person name="Lavin J.L."/>
            <person name="Lee S."/>
            <person name="Li W."/>
            <person name="Lindquist E."/>
            <person name="Lopez-Garcia S."/>
            <person name="Luque E.M."/>
            <person name="Marcos A.T."/>
            <person name="Martin J."/>
            <person name="McCluskey K."/>
            <person name="Medina H.R."/>
            <person name="Miralles-Duran A."/>
            <person name="Miyazaki A."/>
            <person name="Munoz-Torres E."/>
            <person name="Oguiza J.A."/>
            <person name="Ohm R."/>
            <person name="Olmedo M."/>
            <person name="Orejas M."/>
            <person name="Ortiz-Castellanos L."/>
            <person name="Pisabarro A.G."/>
            <person name="Rodriguez-Romero J."/>
            <person name="Ruiz-Herrera J."/>
            <person name="Ruiz-Vazquez R."/>
            <person name="Sanz C."/>
            <person name="Schackwitz W."/>
            <person name="Schmutz J."/>
            <person name="Shahriari M."/>
            <person name="Shelest E."/>
            <person name="Silva-Franco F."/>
            <person name="Soanes D."/>
            <person name="Syed K."/>
            <person name="Tagua V.G."/>
            <person name="Talbot N.J."/>
            <person name="Thon M."/>
            <person name="De vries R.P."/>
            <person name="Wiebenga A."/>
            <person name="Yadav J.S."/>
            <person name="Braun E.L."/>
            <person name="Baker S."/>
            <person name="Garre V."/>
            <person name="Horwitz B."/>
            <person name="Torres-Martinez S."/>
            <person name="Idnurm A."/>
            <person name="Herrera-Estrella A."/>
            <person name="Gabaldon T."/>
            <person name="Grigoriev I.V."/>
        </authorList>
    </citation>
    <scope>NUCLEOTIDE SEQUENCE [LARGE SCALE GENOMIC DNA]</scope>
    <source>
        <strain evidence="9">NRRL 1555(-)</strain>
    </source>
</reference>
<feature type="domain" description="Polysaccharide lyase 8 N-terminal alpha-helical" evidence="7">
    <location>
        <begin position="50"/>
        <end position="284"/>
    </location>
</feature>
<protein>
    <submittedName>
        <fullName evidence="8">Polysaccharide lyase family 8 protein</fullName>
    </submittedName>
</protein>
<dbReference type="SUPFAM" id="SSF74650">
    <property type="entry name" value="Galactose mutarotase-like"/>
    <property type="match status" value="1"/>
</dbReference>
<organism evidence="8 9">
    <name type="scientific">Phycomyces blakesleeanus (strain ATCC 8743b / DSM 1359 / FGSC 10004 / NBRC 33097 / NRRL 1555)</name>
    <dbReference type="NCBI Taxonomy" id="763407"/>
    <lineage>
        <taxon>Eukaryota</taxon>
        <taxon>Fungi</taxon>
        <taxon>Fungi incertae sedis</taxon>
        <taxon>Mucoromycota</taxon>
        <taxon>Mucoromycotina</taxon>
        <taxon>Mucoromycetes</taxon>
        <taxon>Mucorales</taxon>
        <taxon>Phycomycetaceae</taxon>
        <taxon>Phycomyces</taxon>
    </lineage>
</organism>
<feature type="chain" id="PRO_5007839954" evidence="4">
    <location>
        <begin position="20"/>
        <end position="732"/>
    </location>
</feature>
<feature type="domain" description="Polysaccharide lyase family 8 C-terminal" evidence="6">
    <location>
        <begin position="647"/>
        <end position="700"/>
    </location>
</feature>
<dbReference type="InterPro" id="IPR003159">
    <property type="entry name" value="Lyase_8_central_dom"/>
</dbReference>
<feature type="domain" description="Polysaccharide lyase family 8 central" evidence="5">
    <location>
        <begin position="378"/>
        <end position="600"/>
    </location>
</feature>
<accession>A0A162TE87</accession>
<dbReference type="InterPro" id="IPR008929">
    <property type="entry name" value="Chondroitin_lyas"/>
</dbReference>
<dbReference type="GeneID" id="29004332"/>
<dbReference type="InterPro" id="IPR004103">
    <property type="entry name" value="Lyase_8_C"/>
</dbReference>
<dbReference type="InterPro" id="IPR038970">
    <property type="entry name" value="Lyase_8"/>
</dbReference>
<dbReference type="OrthoDB" id="5980780at2759"/>
<dbReference type="GO" id="GO:0030246">
    <property type="term" value="F:carbohydrate binding"/>
    <property type="evidence" value="ECO:0007669"/>
    <property type="project" value="InterPro"/>
</dbReference>
<dbReference type="Gene3D" id="2.70.98.10">
    <property type="match status" value="1"/>
</dbReference>
<evidence type="ECO:0000259" key="6">
    <source>
        <dbReference type="Pfam" id="PF02884"/>
    </source>
</evidence>
<dbReference type="Pfam" id="PF02884">
    <property type="entry name" value="Lyase_8_C"/>
    <property type="match status" value="1"/>
</dbReference>
<dbReference type="InterPro" id="IPR011013">
    <property type="entry name" value="Gal_mutarotase_sf_dom"/>
</dbReference>
<dbReference type="PANTHER" id="PTHR38481:SF1">
    <property type="entry name" value="HYALURONATE LYASE"/>
    <property type="match status" value="1"/>
</dbReference>
<dbReference type="SUPFAM" id="SSF48230">
    <property type="entry name" value="Chondroitin AC/alginate lyase"/>
    <property type="match status" value="1"/>
</dbReference>
<dbReference type="GO" id="GO:0016837">
    <property type="term" value="F:carbon-oxygen lyase activity, acting on polysaccharides"/>
    <property type="evidence" value="ECO:0007669"/>
    <property type="project" value="UniProtKB-ARBA"/>
</dbReference>
<evidence type="ECO:0000256" key="1">
    <source>
        <dbReference type="ARBA" id="ARBA00006699"/>
    </source>
</evidence>
<dbReference type="VEuPathDB" id="FungiDB:PHYBLDRAFT_79099"/>
<evidence type="ECO:0000256" key="3">
    <source>
        <dbReference type="ARBA" id="ARBA00023239"/>
    </source>
</evidence>
<dbReference type="Gene3D" id="1.50.10.100">
    <property type="entry name" value="Chondroitin AC/alginate lyase"/>
    <property type="match status" value="1"/>
</dbReference>
<dbReference type="InParanoid" id="A0A162TE87"/>
<dbReference type="RefSeq" id="XP_018285942.1">
    <property type="nucleotide sequence ID" value="XM_018443427.1"/>
</dbReference>
<gene>
    <name evidence="8" type="ORF">PHYBLDRAFT_79099</name>
</gene>
<evidence type="ECO:0000256" key="4">
    <source>
        <dbReference type="SAM" id="SignalP"/>
    </source>
</evidence>